<feature type="region of interest" description="Disordered" evidence="1">
    <location>
        <begin position="831"/>
        <end position="935"/>
    </location>
</feature>
<feature type="compositionally biased region" description="Low complexity" evidence="1">
    <location>
        <begin position="976"/>
        <end position="987"/>
    </location>
</feature>
<feature type="compositionally biased region" description="Polar residues" evidence="1">
    <location>
        <begin position="152"/>
        <end position="162"/>
    </location>
</feature>
<evidence type="ECO:0000259" key="2">
    <source>
        <dbReference type="PROSITE" id="PS50090"/>
    </source>
</evidence>
<feature type="compositionally biased region" description="Polar residues" evidence="1">
    <location>
        <begin position="761"/>
        <end position="773"/>
    </location>
</feature>
<dbReference type="SMART" id="SM00717">
    <property type="entry name" value="SANT"/>
    <property type="match status" value="1"/>
</dbReference>
<name>A0A843XBM3_COLES</name>
<feature type="compositionally biased region" description="Polar residues" evidence="1">
    <location>
        <begin position="170"/>
        <end position="192"/>
    </location>
</feature>
<feature type="compositionally biased region" description="Low complexity" evidence="1">
    <location>
        <begin position="1038"/>
        <end position="1050"/>
    </location>
</feature>
<feature type="compositionally biased region" description="Low complexity" evidence="1">
    <location>
        <begin position="415"/>
        <end position="429"/>
    </location>
</feature>
<dbReference type="AlphaFoldDB" id="A0A843XBM3"/>
<reference evidence="3" key="1">
    <citation type="submission" date="2017-07" db="EMBL/GenBank/DDBJ databases">
        <title>Taro Niue Genome Assembly and Annotation.</title>
        <authorList>
            <person name="Atibalentja N."/>
            <person name="Keating K."/>
            <person name="Fields C.J."/>
        </authorList>
    </citation>
    <scope>NUCLEOTIDE SEQUENCE</scope>
    <source>
        <strain evidence="3">Niue_2</strain>
        <tissue evidence="3">Leaf</tissue>
    </source>
</reference>
<evidence type="ECO:0000313" key="3">
    <source>
        <dbReference type="EMBL" id="MQM16702.1"/>
    </source>
</evidence>
<gene>
    <name evidence="3" type="ORF">Taro_049663</name>
</gene>
<keyword evidence="4" id="KW-1185">Reference proteome</keyword>
<feature type="compositionally biased region" description="Polar residues" evidence="1">
    <location>
        <begin position="121"/>
        <end position="141"/>
    </location>
</feature>
<feature type="region of interest" description="Disordered" evidence="1">
    <location>
        <begin position="1087"/>
        <end position="1114"/>
    </location>
</feature>
<feature type="compositionally biased region" description="Polar residues" evidence="1">
    <location>
        <begin position="1087"/>
        <end position="1109"/>
    </location>
</feature>
<feature type="compositionally biased region" description="Low complexity" evidence="1">
    <location>
        <begin position="904"/>
        <end position="921"/>
    </location>
</feature>
<dbReference type="PANTHER" id="PTHR46774">
    <property type="entry name" value="CHROMATIN MODIFICATION-RELATED PROTEIN EAF1 A-RELATED"/>
    <property type="match status" value="1"/>
</dbReference>
<dbReference type="SUPFAM" id="SSF46689">
    <property type="entry name" value="Homeodomain-like"/>
    <property type="match status" value="1"/>
</dbReference>
<feature type="compositionally biased region" description="Low complexity" evidence="1">
    <location>
        <begin position="313"/>
        <end position="326"/>
    </location>
</feature>
<feature type="compositionally biased region" description="Polar residues" evidence="1">
    <location>
        <begin position="1006"/>
        <end position="1031"/>
    </location>
</feature>
<dbReference type="CDD" id="cd00167">
    <property type="entry name" value="SANT"/>
    <property type="match status" value="1"/>
</dbReference>
<dbReference type="OrthoDB" id="372624at2759"/>
<feature type="region of interest" description="Disordered" evidence="1">
    <location>
        <begin position="413"/>
        <end position="432"/>
    </location>
</feature>
<evidence type="ECO:0000256" key="1">
    <source>
        <dbReference type="SAM" id="MobiDB-lite"/>
    </source>
</evidence>
<feature type="compositionally biased region" description="Low complexity" evidence="1">
    <location>
        <begin position="849"/>
        <end position="874"/>
    </location>
</feature>
<protein>
    <recommendedName>
        <fullName evidence="2">Myb-like domain-containing protein</fullName>
    </recommendedName>
</protein>
<evidence type="ECO:0000313" key="4">
    <source>
        <dbReference type="Proteomes" id="UP000652761"/>
    </source>
</evidence>
<dbReference type="InterPro" id="IPR001005">
    <property type="entry name" value="SANT/Myb"/>
</dbReference>
<feature type="region of interest" description="Disordered" evidence="1">
    <location>
        <begin position="761"/>
        <end position="813"/>
    </location>
</feature>
<dbReference type="Gene3D" id="1.10.10.60">
    <property type="entry name" value="Homeodomain-like"/>
    <property type="match status" value="1"/>
</dbReference>
<dbReference type="PROSITE" id="PS50090">
    <property type="entry name" value="MYB_LIKE"/>
    <property type="match status" value="1"/>
</dbReference>
<proteinExistence type="predicted"/>
<dbReference type="EMBL" id="NMUH01007127">
    <property type="protein sequence ID" value="MQM16702.1"/>
    <property type="molecule type" value="Genomic_DNA"/>
</dbReference>
<dbReference type="InterPro" id="IPR044798">
    <property type="entry name" value="EAF1A/B"/>
</dbReference>
<feature type="region of interest" description="Disordered" evidence="1">
    <location>
        <begin position="968"/>
        <end position="1050"/>
    </location>
</feature>
<dbReference type="PANTHER" id="PTHR46774:SF3">
    <property type="entry name" value="CHROMATIN MODIFICATION-RELATED PROTEIN EAF1 A-RELATED"/>
    <property type="match status" value="1"/>
</dbReference>
<sequence>MEDQSSEENLFYLVPAGAMNVYRESIESCWLQRENASKMSHREDFEASACDSFPEYVPRENAFEEDEAETSMQYLPGVFESTKSSKFNHKKKKTLQEKTYGARAFEVRSDLPYGPYMENRLGTQPSLQTGKRPASTFNVCSIPTKRMRTASRQRIVSPFSSGNAGGIQVASKTSSGDTSSFQDDQSSLQCGSHTKKNAEVESTADFEKKLLFDGNDISNRSKKRKKSKHMGYNNLSTTDVFLVSKGSSYEHRWQDDTMSQHDQKDHLKKRLESHQLDSNGNPVIHGQHALKKPKLLRQLAEASPETISPATGSIPSPAASQMSSMSNPNKLIKMIAGRDRGRKNKALKITAGQLGSAGSWSQFEDQALVVLVHDMGRNWELVSDAINSALQFKCIFRKPNECKERHKVLMDRSAGDGADSAEDSGSSQSYPSTLPGIPKAYYLIISLHSSFSGSARQLFQRLQGPMEEDTLKAHFEKIILIGRQLHFRRNQGESKEMKQMTPVHSSHLHALSQACPSNLTGSPLTPLDLCEITPSPEPLGLGYQGSHPNGLPMSTHPGALAPGMTTSGPNSMLLGAPGLGMNNGLSSPAPPIAPTRDSQRYGIPRPPPFPVDEQQRMQQQYSQMLSGRNIQQPSMPVPGALLPMGTDRNVRMLSGGNNMGMMCGMNNGMPMARPSFQGIGTPGVPNMVTSGGILPSGGVGMSSPVNAHSSNVAGQGNSLLRPHDHLQMPRPPQNPEDHKQMMMQDLQLQVTQGTCQSVAPVSGMSTTFSSQGTPPSPIQAFSAQQHQQPHQMSQQSHLFGSSHHSQIQGTNQMNPQQQAYAIRLAKERQLQQRLLHQQQQQFSGSNSVTPSQNSSQISQQAQSSAATSISSPQAHNKQQNMARNPLPSGGMPNQMMNQRHRQQLHQQQPRHQQQRQQPQQQGNLSKGLGGGNMLMYQNVPVDASHVNTPSAVTSNKVNERHLLQQGQGLFTGGSASGSALPQSSSQQKIYARPPPRSSKSVPSMSTHPDASNQSLVQGPNHSLVASQQSSLPPLPLASQQQHRQTNHSQQAIQRMMLQQNHHVNSDGQVQSTVDSVQVNKMIVANPASQCPDTGNTLSVAASSPLSTSHWKPEPSYDTTIPAPTVQLATTPQQSMVGTEATVAPPNQGLTKRPFSGSLPMRVHSIGGQWQQPKQPQQPPPQDQQKQQHPPPQHQQQQHQPSQHQQPH</sequence>
<feature type="compositionally biased region" description="Polar residues" evidence="1">
    <location>
        <begin position="798"/>
        <end position="813"/>
    </location>
</feature>
<dbReference type="Proteomes" id="UP000652761">
    <property type="component" value="Unassembled WGS sequence"/>
</dbReference>
<feature type="compositionally biased region" description="Low complexity" evidence="1">
    <location>
        <begin position="1182"/>
        <end position="1207"/>
    </location>
</feature>
<organism evidence="3 4">
    <name type="scientific">Colocasia esculenta</name>
    <name type="common">Wild taro</name>
    <name type="synonym">Arum esculentum</name>
    <dbReference type="NCBI Taxonomy" id="4460"/>
    <lineage>
        <taxon>Eukaryota</taxon>
        <taxon>Viridiplantae</taxon>
        <taxon>Streptophyta</taxon>
        <taxon>Embryophyta</taxon>
        <taxon>Tracheophyta</taxon>
        <taxon>Spermatophyta</taxon>
        <taxon>Magnoliopsida</taxon>
        <taxon>Liliopsida</taxon>
        <taxon>Araceae</taxon>
        <taxon>Aroideae</taxon>
        <taxon>Colocasieae</taxon>
        <taxon>Colocasia</taxon>
    </lineage>
</organism>
<feature type="compositionally biased region" description="Low complexity" evidence="1">
    <location>
        <begin position="779"/>
        <end position="797"/>
    </location>
</feature>
<accession>A0A843XBM3</accession>
<dbReference type="Pfam" id="PF13921">
    <property type="entry name" value="Myb_DNA-bind_6"/>
    <property type="match status" value="1"/>
</dbReference>
<feature type="compositionally biased region" description="Low complexity" evidence="1">
    <location>
        <begin position="831"/>
        <end position="841"/>
    </location>
</feature>
<feature type="region of interest" description="Disordered" evidence="1">
    <location>
        <begin position="1133"/>
        <end position="1207"/>
    </location>
</feature>
<feature type="region of interest" description="Disordered" evidence="1">
    <location>
        <begin position="301"/>
        <end position="327"/>
    </location>
</feature>
<feature type="region of interest" description="Disordered" evidence="1">
    <location>
        <begin position="116"/>
        <end position="199"/>
    </location>
</feature>
<dbReference type="GO" id="GO:0035267">
    <property type="term" value="C:NuA4 histone acetyltransferase complex"/>
    <property type="evidence" value="ECO:0007669"/>
    <property type="project" value="InterPro"/>
</dbReference>
<feature type="domain" description="Myb-like" evidence="2">
    <location>
        <begin position="358"/>
        <end position="410"/>
    </location>
</feature>
<dbReference type="InterPro" id="IPR009057">
    <property type="entry name" value="Homeodomain-like_sf"/>
</dbReference>
<comment type="caution">
    <text evidence="3">The sequence shown here is derived from an EMBL/GenBank/DDBJ whole genome shotgun (WGS) entry which is preliminary data.</text>
</comment>